<dbReference type="EMBL" id="JAAEAA010000003">
    <property type="protein sequence ID" value="NDK54954.1"/>
    <property type="molecule type" value="Genomic_DNA"/>
</dbReference>
<dbReference type="Pfam" id="PF04055">
    <property type="entry name" value="Radical_SAM"/>
    <property type="match status" value="1"/>
</dbReference>
<evidence type="ECO:0000256" key="2">
    <source>
        <dbReference type="ARBA" id="ARBA00006100"/>
    </source>
</evidence>
<dbReference type="RefSeq" id="WP_162345001.1">
    <property type="nucleotide sequence ID" value="NZ_JAAEAA010000003.1"/>
</dbReference>
<dbReference type="GO" id="GO:0006779">
    <property type="term" value="P:porphyrin-containing compound biosynthetic process"/>
    <property type="evidence" value="ECO:0007669"/>
    <property type="project" value="InterPro"/>
</dbReference>
<dbReference type="Gene3D" id="3.20.20.70">
    <property type="entry name" value="Aldolase class I"/>
    <property type="match status" value="1"/>
</dbReference>
<dbReference type="SMART" id="SM00729">
    <property type="entry name" value="Elp3"/>
    <property type="match status" value="1"/>
</dbReference>
<dbReference type="SUPFAM" id="SSF102114">
    <property type="entry name" value="Radical SAM enzymes"/>
    <property type="match status" value="1"/>
</dbReference>
<reference evidence="12 13" key="1">
    <citation type="submission" date="2020-01" db="EMBL/GenBank/DDBJ databases">
        <authorList>
            <person name="Kim M.K."/>
        </authorList>
    </citation>
    <scope>NUCLEOTIDE SEQUENCE [LARGE SCALE GENOMIC DNA]</scope>
    <source>
        <strain evidence="12 13">BT213</strain>
    </source>
</reference>
<dbReference type="PROSITE" id="PS51918">
    <property type="entry name" value="RADICAL_SAM"/>
    <property type="match status" value="1"/>
</dbReference>
<comment type="subcellular location">
    <subcellularLocation>
        <location evidence="10">Cytoplasm</location>
    </subcellularLocation>
</comment>
<dbReference type="NCBIfam" id="TIGR00539">
    <property type="entry name" value="hemN_rel"/>
    <property type="match status" value="1"/>
</dbReference>
<evidence type="ECO:0000313" key="13">
    <source>
        <dbReference type="Proteomes" id="UP000478546"/>
    </source>
</evidence>
<dbReference type="SFLD" id="SFLDF00562">
    <property type="entry name" value="HemN-like__clustered_with_heat"/>
    <property type="match status" value="1"/>
</dbReference>
<dbReference type="PANTHER" id="PTHR13932:SF5">
    <property type="entry name" value="RADICAL S-ADENOSYL METHIONINE DOMAIN-CONTAINING PROTEIN 1, MITOCHONDRIAL"/>
    <property type="match status" value="1"/>
</dbReference>
<dbReference type="GO" id="GO:0005737">
    <property type="term" value="C:cytoplasm"/>
    <property type="evidence" value="ECO:0007669"/>
    <property type="project" value="UniProtKB-SubCell"/>
</dbReference>
<dbReference type="InterPro" id="IPR006638">
    <property type="entry name" value="Elp3/MiaA/NifB-like_rSAM"/>
</dbReference>
<dbReference type="InterPro" id="IPR004559">
    <property type="entry name" value="HemW-like"/>
</dbReference>
<evidence type="ECO:0000256" key="4">
    <source>
        <dbReference type="ARBA" id="ARBA00022617"/>
    </source>
</evidence>
<protein>
    <recommendedName>
        <fullName evidence="3 10">Heme chaperone HemW</fullName>
    </recommendedName>
</protein>
<keyword evidence="9 10" id="KW-0143">Chaperone</keyword>
<proteinExistence type="inferred from homology"/>
<evidence type="ECO:0000256" key="10">
    <source>
        <dbReference type="RuleBase" id="RU364116"/>
    </source>
</evidence>
<evidence type="ECO:0000256" key="5">
    <source>
        <dbReference type="ARBA" id="ARBA00022691"/>
    </source>
</evidence>
<dbReference type="InterPro" id="IPR013785">
    <property type="entry name" value="Aldolase_TIM"/>
</dbReference>
<dbReference type="CDD" id="cd01335">
    <property type="entry name" value="Radical_SAM"/>
    <property type="match status" value="1"/>
</dbReference>
<dbReference type="Proteomes" id="UP000478546">
    <property type="component" value="Unassembled WGS sequence"/>
</dbReference>
<dbReference type="GO" id="GO:0046872">
    <property type="term" value="F:metal ion binding"/>
    <property type="evidence" value="ECO:0007669"/>
    <property type="project" value="UniProtKB-UniRule"/>
</dbReference>
<gene>
    <name evidence="12" type="primary">hemW</name>
    <name evidence="12" type="ORF">GWO68_03390</name>
</gene>
<keyword evidence="6 10" id="KW-0479">Metal-binding</keyword>
<keyword evidence="4 10" id="KW-0349">Heme</keyword>
<keyword evidence="13" id="KW-1185">Reference proteome</keyword>
<dbReference type="InterPro" id="IPR034505">
    <property type="entry name" value="Coproporphyrinogen-III_oxidase"/>
</dbReference>
<dbReference type="InterPro" id="IPR007197">
    <property type="entry name" value="rSAM"/>
</dbReference>
<dbReference type="SFLD" id="SFLDG01065">
    <property type="entry name" value="anaerobic_coproporphyrinogen-I"/>
    <property type="match status" value="1"/>
</dbReference>
<dbReference type="PANTHER" id="PTHR13932">
    <property type="entry name" value="COPROPORPHYRINIGEN III OXIDASE"/>
    <property type="match status" value="1"/>
</dbReference>
<keyword evidence="10" id="KW-0004">4Fe-4S</keyword>
<dbReference type="SFLD" id="SFLDF00288">
    <property type="entry name" value="HemN-like__clustered_with_nucl"/>
    <property type="match status" value="1"/>
</dbReference>
<evidence type="ECO:0000259" key="11">
    <source>
        <dbReference type="PROSITE" id="PS51918"/>
    </source>
</evidence>
<evidence type="ECO:0000256" key="7">
    <source>
        <dbReference type="ARBA" id="ARBA00023004"/>
    </source>
</evidence>
<name>A0A6B2H782_9BACT</name>
<feature type="domain" description="Radical SAM core" evidence="11">
    <location>
        <begin position="1"/>
        <end position="231"/>
    </location>
</feature>
<organism evidence="12 13">
    <name type="scientific">Pontibacter fetidus</name>
    <dbReference type="NCBI Taxonomy" id="2700082"/>
    <lineage>
        <taxon>Bacteria</taxon>
        <taxon>Pseudomonadati</taxon>
        <taxon>Bacteroidota</taxon>
        <taxon>Cytophagia</taxon>
        <taxon>Cytophagales</taxon>
        <taxon>Hymenobacteraceae</taxon>
        <taxon>Pontibacter</taxon>
    </lineage>
</organism>
<dbReference type="AlphaFoldDB" id="A0A6B2H782"/>
<evidence type="ECO:0000256" key="8">
    <source>
        <dbReference type="ARBA" id="ARBA00023014"/>
    </source>
</evidence>
<comment type="cofactor">
    <cofactor evidence="1">
        <name>[4Fe-4S] cluster</name>
        <dbReference type="ChEBI" id="CHEBI:49883"/>
    </cofactor>
</comment>
<keyword evidence="7 10" id="KW-0408">Iron</keyword>
<evidence type="ECO:0000256" key="3">
    <source>
        <dbReference type="ARBA" id="ARBA00017228"/>
    </source>
</evidence>
<comment type="similarity">
    <text evidence="2">Belongs to the anaerobic coproporphyrinogen-III oxidase family. HemW subfamily.</text>
</comment>
<dbReference type="SFLD" id="SFLDG01082">
    <property type="entry name" value="B12-binding_domain_containing"/>
    <property type="match status" value="1"/>
</dbReference>
<evidence type="ECO:0000256" key="1">
    <source>
        <dbReference type="ARBA" id="ARBA00001966"/>
    </source>
</evidence>
<dbReference type="GO" id="GO:0004109">
    <property type="term" value="F:coproporphyrinogen oxidase activity"/>
    <property type="evidence" value="ECO:0007669"/>
    <property type="project" value="InterPro"/>
</dbReference>
<evidence type="ECO:0000313" key="12">
    <source>
        <dbReference type="EMBL" id="NDK54954.1"/>
    </source>
</evidence>
<keyword evidence="8 10" id="KW-0411">Iron-sulfur</keyword>
<evidence type="ECO:0000256" key="9">
    <source>
        <dbReference type="ARBA" id="ARBA00023186"/>
    </source>
</evidence>
<accession>A0A6B2H782</accession>
<dbReference type="SFLD" id="SFLDS00029">
    <property type="entry name" value="Radical_SAM"/>
    <property type="match status" value="1"/>
</dbReference>
<keyword evidence="5 10" id="KW-0949">S-adenosyl-L-methionine</keyword>
<evidence type="ECO:0000256" key="6">
    <source>
        <dbReference type="ARBA" id="ARBA00022723"/>
    </source>
</evidence>
<comment type="caution">
    <text evidence="12">The sequence shown here is derived from an EMBL/GenBank/DDBJ whole genome shotgun (WGS) entry which is preliminary data.</text>
</comment>
<comment type="function">
    <text evidence="10">Probably acts as a heme chaperone, transferring heme to an unknown acceptor. Binds one molecule of heme per monomer, possibly covalently. Binds 1 [4Fe-4S] cluster. The cluster is coordinated with 3 cysteines and an exchangeable S-adenosyl-L-methionine.</text>
</comment>
<sequence>MAGIYLHIPFCKQACHYCDFHFSTSMGHKTATIAAIARELELRKDYLQGQQIETIYFGGGTPSLLTQAELELLLQTIRSLAIVSDDAEITLEANPDDLKPAKLQELKAAGINRLSIGLQSFHEPHLRMMNRAHNATESLQCVKDAQAAGFSNITVDLIYGIPAPDHSIWLQDLRTLFALKVQHVSCYALTIEPDTALGRWSKKGKFIPSEDDFTAQQFEILLDQMAQHGFVQYEISNFCQPGYESRHNSNYWRSVHYLGVGPSAHSFNGHSRQYNVANNRKYTEAISQQLIPTVIEELTIADQANDYLLTTLRTIWGCDLNQLRNKYNYDVLATHHLYLQQLQQKELATIQNNVLHLTDKGKLLADQITLDLFME</sequence>
<keyword evidence="10" id="KW-0963">Cytoplasm</keyword>
<dbReference type="GO" id="GO:0051539">
    <property type="term" value="F:4 iron, 4 sulfur cluster binding"/>
    <property type="evidence" value="ECO:0007669"/>
    <property type="project" value="UniProtKB-UniRule"/>
</dbReference>
<dbReference type="InterPro" id="IPR058240">
    <property type="entry name" value="rSAM_sf"/>
</dbReference>